<keyword evidence="6" id="KW-0511">Multifunctional enzyme</keyword>
<evidence type="ECO:0000259" key="7">
    <source>
        <dbReference type="Pfam" id="PF03710"/>
    </source>
</evidence>
<sequence length="913" mass="103588">MGQKVLLSLPQVLASSGFISHALHHTPDLIANLLDTDCVLQPRDLKDIETRVTNRCSTNDTVDELMSALRDIRRRELVRLGWRDIAGFAPLKEVVETLSCLADAAIRTALVMAHRESSRQHGEPIGADSGKNMGLVVLGLGKLGGRELNFSSDVDLLFAYPEPGMTSGPKAISNQEFFIKVGRHLIRILDEITADGFVFRTDMRLRPNGDSGPLALSFDAIGHYYLTHGREWERYALIKARPVAGDIEDGCDLLEILRPFVYRKYLDFGAFEALRSMKHRIERELLRRNSTGDLKRGRGGIREIEFIVQAHQLIRGGREPRLQTESLGQALTELEVLRLIDAVQADDLRTAYDFLRRTEHRLQAAEDLQTHQLPNDSFRQQQLATASGFPNWTTFSRQLDRVLDSVHQSFEELFTPEPGTSDDDDFLEWLDIWHDSLEIADAKTTLCQQGFSQPDRVLELLEGLRNSRFYHAFSRVGRDRLDRLMPAALAQCSNNNDPMTALTRLISVIEAIGRRSAYLSLLSENPLALSQLIRLITASRGINSWIGQHPVILDELLDPISSYKVESKEEIQIELMRKVSAVNPDDLEAVMDLLREFRQGYTLRLAAADIARIISQTDVSGVLSDLAESVLAQSLAASATSRQFETDTVSPHEIGVVAYGKLGSRELGYNSDLDLIFLFEPAIGLDETVLYRHYSRLLQRLIHILTTRTRAGQLYTIDMRLRPDGRSGIAINSIESFTSYQLHKAHPWEHQALVRARVIIGSESLKKNFKKVRRQVLRLPRDETGLRQSVIEMRERVIEANCRSTDTEYDLKMDRGGLLDIEFLLQYLVLRWANQYHQLATGPESKTIIQALVDVRILESPDGARLAEILEGYLKTENALKLQEKPALIPYSEFSDERKWVCSLWRRFLERDH</sequence>
<dbReference type="SUPFAM" id="SSF81593">
    <property type="entry name" value="Nucleotidyltransferase substrate binding subunit/domain"/>
    <property type="match status" value="2"/>
</dbReference>
<feature type="domain" description="Glutamate-ammonia ligase adenylyltransferase repeated" evidence="7">
    <location>
        <begin position="530"/>
        <end position="771"/>
    </location>
</feature>
<dbReference type="PANTHER" id="PTHR30621">
    <property type="entry name" value="GLUTAMINE SYNTHETASE ADENYLYLTRANSFERASE"/>
    <property type="match status" value="1"/>
</dbReference>
<dbReference type="InterPro" id="IPR005190">
    <property type="entry name" value="GlnE_rpt_dom"/>
</dbReference>
<evidence type="ECO:0000256" key="3">
    <source>
        <dbReference type="ARBA" id="ARBA00022741"/>
    </source>
</evidence>
<dbReference type="HAMAP" id="MF_00802">
    <property type="entry name" value="GlnE"/>
    <property type="match status" value="1"/>
</dbReference>
<dbReference type="Pfam" id="PF08335">
    <property type="entry name" value="GlnD_UR_UTase"/>
    <property type="match status" value="1"/>
</dbReference>
<dbReference type="FunFam" id="1.20.120.330:FF:000005">
    <property type="entry name" value="Bifunctional glutamine synthetase adenylyltransferase/adenylyl-removing enzyme"/>
    <property type="match status" value="1"/>
</dbReference>
<dbReference type="EC" id="2.7.7.42" evidence="9"/>
<name>A0A160TSP1_9ZZZZ</name>
<dbReference type="InterPro" id="IPR013546">
    <property type="entry name" value="PII_UdlTrfase/GS_AdlTrfase"/>
</dbReference>
<dbReference type="InterPro" id="IPR043519">
    <property type="entry name" value="NT_sf"/>
</dbReference>
<dbReference type="Pfam" id="PF03710">
    <property type="entry name" value="GlnE"/>
    <property type="match status" value="2"/>
</dbReference>
<organism evidence="9">
    <name type="scientific">hydrothermal vent metagenome</name>
    <dbReference type="NCBI Taxonomy" id="652676"/>
    <lineage>
        <taxon>unclassified sequences</taxon>
        <taxon>metagenomes</taxon>
        <taxon>ecological metagenomes</taxon>
    </lineage>
</organism>
<dbReference type="GO" id="GO:0016874">
    <property type="term" value="F:ligase activity"/>
    <property type="evidence" value="ECO:0007669"/>
    <property type="project" value="UniProtKB-KW"/>
</dbReference>
<proteinExistence type="inferred from homology"/>
<dbReference type="Gene3D" id="1.20.120.330">
    <property type="entry name" value="Nucleotidyltransferases domain 2"/>
    <property type="match status" value="2"/>
</dbReference>
<feature type="domain" description="PII-uridylyltransferase/Glutamine-synthetase adenylyltransferase" evidence="8">
    <location>
        <begin position="275"/>
        <end position="414"/>
    </location>
</feature>
<evidence type="ECO:0000256" key="2">
    <source>
        <dbReference type="ARBA" id="ARBA00022695"/>
    </source>
</evidence>
<reference evidence="9" key="1">
    <citation type="submission" date="2015-10" db="EMBL/GenBank/DDBJ databases">
        <authorList>
            <person name="Gilbert D.G."/>
        </authorList>
    </citation>
    <scope>NUCLEOTIDE SEQUENCE</scope>
</reference>
<keyword evidence="9" id="KW-0436">Ligase</keyword>
<dbReference type="GO" id="GO:0005829">
    <property type="term" value="C:cytosol"/>
    <property type="evidence" value="ECO:0007669"/>
    <property type="project" value="TreeGrafter"/>
</dbReference>
<dbReference type="FunFam" id="3.30.460.10:FF:000009">
    <property type="entry name" value="Bifunctional glutamine synthetase adenylyltransferase/adenylyl-removing enzyme"/>
    <property type="match status" value="1"/>
</dbReference>
<evidence type="ECO:0000256" key="5">
    <source>
        <dbReference type="ARBA" id="ARBA00022842"/>
    </source>
</evidence>
<dbReference type="GO" id="GO:0008882">
    <property type="term" value="F:[glutamate-ammonia-ligase] adenylyltransferase activity"/>
    <property type="evidence" value="ECO:0007669"/>
    <property type="project" value="UniProtKB-EC"/>
</dbReference>
<keyword evidence="5" id="KW-0460">Magnesium</keyword>
<accession>A0A160TSP1</accession>
<keyword evidence="1 9" id="KW-0808">Transferase</keyword>
<dbReference type="CDD" id="cd05401">
    <property type="entry name" value="NT_GlnE_GlnD_like"/>
    <property type="match status" value="2"/>
</dbReference>
<dbReference type="NCBIfam" id="NF008292">
    <property type="entry name" value="PRK11072.1"/>
    <property type="match status" value="1"/>
</dbReference>
<evidence type="ECO:0000256" key="4">
    <source>
        <dbReference type="ARBA" id="ARBA00022840"/>
    </source>
</evidence>
<dbReference type="SUPFAM" id="SSF81301">
    <property type="entry name" value="Nucleotidyltransferase"/>
    <property type="match status" value="2"/>
</dbReference>
<protein>
    <submittedName>
        <fullName evidence="9">Glutamate-ammonia-ligase adenylyltransferase</fullName>
        <ecNumber evidence="9">2.7.7.42</ecNumber>
    </submittedName>
</protein>
<dbReference type="GO" id="GO:0000820">
    <property type="term" value="P:regulation of glutamine family amino acid metabolic process"/>
    <property type="evidence" value="ECO:0007669"/>
    <property type="project" value="TreeGrafter"/>
</dbReference>
<feature type="domain" description="Glutamate-ammonia ligase adenylyltransferase repeated" evidence="7">
    <location>
        <begin position="8"/>
        <end position="249"/>
    </location>
</feature>
<evidence type="ECO:0000313" key="9">
    <source>
        <dbReference type="EMBL" id="CUS50355.1"/>
    </source>
</evidence>
<evidence type="ECO:0000256" key="6">
    <source>
        <dbReference type="ARBA" id="ARBA00023268"/>
    </source>
</evidence>
<dbReference type="AlphaFoldDB" id="A0A160TSP1"/>
<dbReference type="InterPro" id="IPR023057">
    <property type="entry name" value="GlnE"/>
</dbReference>
<dbReference type="GO" id="GO:0005524">
    <property type="term" value="F:ATP binding"/>
    <property type="evidence" value="ECO:0007669"/>
    <property type="project" value="UniProtKB-KW"/>
</dbReference>
<gene>
    <name evidence="9" type="ORF">MGWOODY_XGa2817</name>
</gene>
<evidence type="ECO:0000256" key="1">
    <source>
        <dbReference type="ARBA" id="ARBA00022679"/>
    </source>
</evidence>
<dbReference type="PANTHER" id="PTHR30621:SF0">
    <property type="entry name" value="BIFUNCTIONAL GLUTAMINE SYNTHETASE ADENYLYLTRANSFERASE_ADENYLYL-REMOVING ENZYME"/>
    <property type="match status" value="1"/>
</dbReference>
<dbReference type="Gene3D" id="1.20.120.1510">
    <property type="match status" value="1"/>
</dbReference>
<evidence type="ECO:0000259" key="8">
    <source>
        <dbReference type="Pfam" id="PF08335"/>
    </source>
</evidence>
<keyword evidence="4" id="KW-0067">ATP-binding</keyword>
<keyword evidence="3" id="KW-0547">Nucleotide-binding</keyword>
<dbReference type="Gene3D" id="3.30.460.10">
    <property type="entry name" value="Beta Polymerase, domain 2"/>
    <property type="match status" value="2"/>
</dbReference>
<dbReference type="EMBL" id="CZRL01000025">
    <property type="protein sequence ID" value="CUS50355.1"/>
    <property type="molecule type" value="Genomic_DNA"/>
</dbReference>
<keyword evidence="2 9" id="KW-0548">Nucleotidyltransferase</keyword>